<protein>
    <submittedName>
        <fullName evidence="1">Uncharacterized protein</fullName>
    </submittedName>
</protein>
<proteinExistence type="predicted"/>
<evidence type="ECO:0000313" key="1">
    <source>
        <dbReference type="EMBL" id="KZS11450.1"/>
    </source>
</evidence>
<organism evidence="1 2">
    <name type="scientific">Daphnia magna</name>
    <dbReference type="NCBI Taxonomy" id="35525"/>
    <lineage>
        <taxon>Eukaryota</taxon>
        <taxon>Metazoa</taxon>
        <taxon>Ecdysozoa</taxon>
        <taxon>Arthropoda</taxon>
        <taxon>Crustacea</taxon>
        <taxon>Branchiopoda</taxon>
        <taxon>Diplostraca</taxon>
        <taxon>Cladocera</taxon>
        <taxon>Anomopoda</taxon>
        <taxon>Daphniidae</taxon>
        <taxon>Daphnia</taxon>
    </lineage>
</organism>
<keyword evidence="2" id="KW-1185">Reference proteome</keyword>
<dbReference type="AlphaFoldDB" id="A0A164UKP1"/>
<dbReference type="Proteomes" id="UP000076858">
    <property type="component" value="Unassembled WGS sequence"/>
</dbReference>
<accession>A0A164UKP1</accession>
<comment type="caution">
    <text evidence="1">The sequence shown here is derived from an EMBL/GenBank/DDBJ whole genome shotgun (WGS) entry which is preliminary data.</text>
</comment>
<dbReference type="EMBL" id="LRGB01001581">
    <property type="protein sequence ID" value="KZS11450.1"/>
    <property type="molecule type" value="Genomic_DNA"/>
</dbReference>
<evidence type="ECO:0000313" key="2">
    <source>
        <dbReference type="Proteomes" id="UP000076858"/>
    </source>
</evidence>
<gene>
    <name evidence="1" type="ORF">APZ42_024274</name>
</gene>
<reference evidence="1 2" key="1">
    <citation type="submission" date="2016-03" db="EMBL/GenBank/DDBJ databases">
        <title>EvidentialGene: Evidence-directed Construction of Genes on Genomes.</title>
        <authorList>
            <person name="Gilbert D.G."/>
            <person name="Choi J.-H."/>
            <person name="Mockaitis K."/>
            <person name="Colbourne J."/>
            <person name="Pfrender M."/>
        </authorList>
    </citation>
    <scope>NUCLEOTIDE SEQUENCE [LARGE SCALE GENOMIC DNA]</scope>
    <source>
        <strain evidence="1 2">Xinb3</strain>
        <tissue evidence="1">Complete organism</tissue>
    </source>
</reference>
<sequence length="71" mass="7786">MPRSTGIGQHQNGLYNIKSSTKVATVFFATLPKIPMMQIFSKRLVLSMCKPPVYFNVLGTSPCHVSKSGLT</sequence>
<name>A0A164UKP1_9CRUS</name>